<dbReference type="PROSITE" id="PS00132">
    <property type="entry name" value="CARBOXYPEPT_ZN_1"/>
    <property type="match status" value="1"/>
</dbReference>
<evidence type="ECO:0000256" key="10">
    <source>
        <dbReference type="ARBA" id="ARBA00023157"/>
    </source>
</evidence>
<keyword evidence="6" id="KW-0926">Vacuole</keyword>
<feature type="region of interest" description="Disordered" evidence="16">
    <location>
        <begin position="531"/>
        <end position="568"/>
    </location>
</feature>
<evidence type="ECO:0000256" key="6">
    <source>
        <dbReference type="ARBA" id="ARBA00022554"/>
    </source>
</evidence>
<dbReference type="PANTHER" id="PTHR11705:SF147">
    <property type="entry name" value="INACTIVE METALLOCARBOXYPEPTIDASE ECM14"/>
    <property type="match status" value="1"/>
</dbReference>
<comment type="cofactor">
    <cofactor evidence="1">
        <name>Zn(2+)</name>
        <dbReference type="ChEBI" id="CHEBI:29105"/>
    </cofactor>
</comment>
<proteinExistence type="inferred from homology"/>
<reference evidence="19" key="1">
    <citation type="journal article" date="2020" name="Stud. Mycol.">
        <title>101 Dothideomycetes genomes: a test case for predicting lifestyles and emergence of pathogens.</title>
        <authorList>
            <person name="Haridas S."/>
            <person name="Albert R."/>
            <person name="Binder M."/>
            <person name="Bloem J."/>
            <person name="Labutti K."/>
            <person name="Salamov A."/>
            <person name="Andreopoulos B."/>
            <person name="Baker S."/>
            <person name="Barry K."/>
            <person name="Bills G."/>
            <person name="Bluhm B."/>
            <person name="Cannon C."/>
            <person name="Castanera R."/>
            <person name="Culley D."/>
            <person name="Daum C."/>
            <person name="Ezra D."/>
            <person name="Gonzalez J."/>
            <person name="Henrissat B."/>
            <person name="Kuo A."/>
            <person name="Liang C."/>
            <person name="Lipzen A."/>
            <person name="Lutzoni F."/>
            <person name="Magnuson J."/>
            <person name="Mondo S."/>
            <person name="Nolan M."/>
            <person name="Ohm R."/>
            <person name="Pangilinan J."/>
            <person name="Park H.-J."/>
            <person name="Ramirez L."/>
            <person name="Alfaro M."/>
            <person name="Sun H."/>
            <person name="Tritt A."/>
            <person name="Yoshinaga Y."/>
            <person name="Zwiers L.-H."/>
            <person name="Turgeon B."/>
            <person name="Goodwin S."/>
            <person name="Spatafora J."/>
            <person name="Crous P."/>
            <person name="Grigoriev I."/>
        </authorList>
    </citation>
    <scope>NUCLEOTIDE SEQUENCE</scope>
    <source>
        <strain evidence="19">CBS 113389</strain>
    </source>
</reference>
<dbReference type="GO" id="GO:0004181">
    <property type="term" value="F:metallocarboxypeptidase activity"/>
    <property type="evidence" value="ECO:0007669"/>
    <property type="project" value="InterPro"/>
</dbReference>
<organism evidence="19 20">
    <name type="scientific">Neohortaea acidophila</name>
    <dbReference type="NCBI Taxonomy" id="245834"/>
    <lineage>
        <taxon>Eukaryota</taxon>
        <taxon>Fungi</taxon>
        <taxon>Dikarya</taxon>
        <taxon>Ascomycota</taxon>
        <taxon>Pezizomycotina</taxon>
        <taxon>Dothideomycetes</taxon>
        <taxon>Dothideomycetidae</taxon>
        <taxon>Mycosphaerellales</taxon>
        <taxon>Teratosphaeriaceae</taxon>
        <taxon>Neohortaea</taxon>
    </lineage>
</organism>
<dbReference type="GO" id="GO:0005773">
    <property type="term" value="C:vacuole"/>
    <property type="evidence" value="ECO:0007669"/>
    <property type="project" value="UniProtKB-SubCell"/>
</dbReference>
<feature type="signal peptide" evidence="17">
    <location>
        <begin position="1"/>
        <end position="21"/>
    </location>
</feature>
<keyword evidence="8 17" id="KW-0732">Signal</keyword>
<evidence type="ECO:0000313" key="19">
    <source>
        <dbReference type="EMBL" id="KAF2481723.1"/>
    </source>
</evidence>
<keyword evidence="5" id="KW-0964">Secreted</keyword>
<evidence type="ECO:0000256" key="1">
    <source>
        <dbReference type="ARBA" id="ARBA00001947"/>
    </source>
</evidence>
<dbReference type="PRINTS" id="PR00765">
    <property type="entry name" value="CRBOXYPTASEA"/>
</dbReference>
<evidence type="ECO:0000256" key="9">
    <source>
        <dbReference type="ARBA" id="ARBA00022833"/>
    </source>
</evidence>
<keyword evidence="9" id="KW-0862">Zinc</keyword>
<evidence type="ECO:0000256" key="13">
    <source>
        <dbReference type="ARBA" id="ARBA00026187"/>
    </source>
</evidence>
<evidence type="ECO:0000313" key="20">
    <source>
        <dbReference type="Proteomes" id="UP000799767"/>
    </source>
</evidence>
<evidence type="ECO:0000256" key="3">
    <source>
        <dbReference type="ARBA" id="ARBA00004613"/>
    </source>
</evidence>
<dbReference type="GO" id="GO:0008270">
    <property type="term" value="F:zinc ion binding"/>
    <property type="evidence" value="ECO:0007669"/>
    <property type="project" value="InterPro"/>
</dbReference>
<evidence type="ECO:0000256" key="5">
    <source>
        <dbReference type="ARBA" id="ARBA00022525"/>
    </source>
</evidence>
<dbReference type="GO" id="GO:0006508">
    <property type="term" value="P:proteolysis"/>
    <property type="evidence" value="ECO:0007669"/>
    <property type="project" value="InterPro"/>
</dbReference>
<sequence length="568" mass="63870">MRTHLSAWLALPAFLSVLVVAVPSPAAYLQQPLPSPAAQQSTWRSISDRLIEAVWGTSKDGEDDYTRRKCSASARTLAPYGGDVVLRFNVSTAEEAQSLAEAADTLLLDVWDFTHNWADIRVSKAILPSLLTLLPTSLQHAHVPLIHERDLASAIENTFPGTNYPPKTATSHSPSSRQFSTLLPTSTGEDSWTFFHEYRPLSVIHPWMRLLSRLFSTHVQLITLGTSYEGREILGLQVGVPPADDQPETAGPRKTVLITGGLHAREWISTSTVTYIAYNLITSYGKVPSITDLLDEYDFVFVPTVNPDGYAYTWETDRLWRKNRQATTVRFCQGIDLDHGFGFEWDGLRTAGNPCSESYAGKAPFEAVESRQLAEWARRQKEEKNVEFVGFLDLHSYSQQILYPYSYSCDFPPPSQENLEELAVGMEKAIRRSSSYSYEPMAACEGNVALASRSRPRTLLPMLEQSGGSALDWFYHEMQVHFAYQIKLRDQGTYGFLLPSEHIIPTGREILDAVLFFGDFLREGYPKQDVEDVMEESAAPASTDDLELDDGEYTTGFGPRWDLRRRRK</sequence>
<dbReference type="GeneID" id="54474933"/>
<evidence type="ECO:0000256" key="17">
    <source>
        <dbReference type="SAM" id="SignalP"/>
    </source>
</evidence>
<comment type="function">
    <text evidence="12">Inactive carboxypeptidase that may play a role in cell wall organization and biogenesis.</text>
</comment>
<protein>
    <recommendedName>
        <fullName evidence="13">Inactive metallocarboxypeptidase ECM14</fullName>
    </recommendedName>
    <alternativeName>
        <fullName evidence="14">Inactive metallocarboxypeptidase ecm14</fullName>
    </alternativeName>
</protein>
<name>A0A6A6PQK4_9PEZI</name>
<evidence type="ECO:0000256" key="12">
    <source>
        <dbReference type="ARBA" id="ARBA00025210"/>
    </source>
</evidence>
<dbReference type="GO" id="GO:0071555">
    <property type="term" value="P:cell wall organization"/>
    <property type="evidence" value="ECO:0007669"/>
    <property type="project" value="UniProtKB-KW"/>
</dbReference>
<dbReference type="Proteomes" id="UP000799767">
    <property type="component" value="Unassembled WGS sequence"/>
</dbReference>
<keyword evidence="10" id="KW-1015">Disulfide bond</keyword>
<feature type="chain" id="PRO_5025616070" description="Inactive metallocarboxypeptidase ECM14" evidence="17">
    <location>
        <begin position="22"/>
        <end position="568"/>
    </location>
</feature>
<dbReference type="Pfam" id="PF00246">
    <property type="entry name" value="Peptidase_M14"/>
    <property type="match status" value="1"/>
</dbReference>
<dbReference type="Gene3D" id="3.40.630.10">
    <property type="entry name" value="Zn peptidases"/>
    <property type="match status" value="1"/>
</dbReference>
<dbReference type="PROSITE" id="PS52035">
    <property type="entry name" value="PEPTIDASE_M14"/>
    <property type="match status" value="1"/>
</dbReference>
<keyword evidence="11" id="KW-0961">Cell wall biogenesis/degradation</keyword>
<comment type="subcellular location">
    <subcellularLocation>
        <location evidence="3">Secreted</location>
    </subcellularLocation>
    <subcellularLocation>
        <location evidence="2">Vacuole</location>
    </subcellularLocation>
</comment>
<dbReference type="RefSeq" id="XP_033588293.1">
    <property type="nucleotide sequence ID" value="XM_033733931.1"/>
</dbReference>
<evidence type="ECO:0000256" key="11">
    <source>
        <dbReference type="ARBA" id="ARBA00023316"/>
    </source>
</evidence>
<gene>
    <name evidence="19" type="ORF">BDY17DRAFT_299528</name>
</gene>
<dbReference type="PANTHER" id="PTHR11705">
    <property type="entry name" value="PROTEASE FAMILY M14 CARBOXYPEPTIDASE A,B"/>
    <property type="match status" value="1"/>
</dbReference>
<evidence type="ECO:0000259" key="18">
    <source>
        <dbReference type="PROSITE" id="PS52035"/>
    </source>
</evidence>
<evidence type="ECO:0000256" key="4">
    <source>
        <dbReference type="ARBA" id="ARBA00005988"/>
    </source>
</evidence>
<evidence type="ECO:0000256" key="15">
    <source>
        <dbReference type="PROSITE-ProRule" id="PRU01379"/>
    </source>
</evidence>
<feature type="domain" description="Peptidase M14" evidence="18">
    <location>
        <begin position="197"/>
        <end position="521"/>
    </location>
</feature>
<dbReference type="AlphaFoldDB" id="A0A6A6PQK4"/>
<dbReference type="InterPro" id="IPR000834">
    <property type="entry name" value="Peptidase_M14"/>
</dbReference>
<evidence type="ECO:0000256" key="16">
    <source>
        <dbReference type="SAM" id="MobiDB-lite"/>
    </source>
</evidence>
<dbReference type="OrthoDB" id="3626597at2759"/>
<dbReference type="CDD" id="cd03860">
    <property type="entry name" value="M14_CP_A-B_like"/>
    <property type="match status" value="1"/>
</dbReference>
<evidence type="ECO:0000256" key="14">
    <source>
        <dbReference type="ARBA" id="ARBA00026213"/>
    </source>
</evidence>
<evidence type="ECO:0000256" key="8">
    <source>
        <dbReference type="ARBA" id="ARBA00022729"/>
    </source>
</evidence>
<keyword evidence="7" id="KW-0479">Metal-binding</keyword>
<dbReference type="SUPFAM" id="SSF53187">
    <property type="entry name" value="Zn-dependent exopeptidases"/>
    <property type="match status" value="1"/>
</dbReference>
<evidence type="ECO:0000256" key="2">
    <source>
        <dbReference type="ARBA" id="ARBA00004116"/>
    </source>
</evidence>
<keyword evidence="20" id="KW-1185">Reference proteome</keyword>
<evidence type="ECO:0000256" key="7">
    <source>
        <dbReference type="ARBA" id="ARBA00022723"/>
    </source>
</evidence>
<dbReference type="GO" id="GO:0005576">
    <property type="term" value="C:extracellular region"/>
    <property type="evidence" value="ECO:0007669"/>
    <property type="project" value="UniProtKB-SubCell"/>
</dbReference>
<dbReference type="FunFam" id="3.40.630.10:FF:000060">
    <property type="entry name" value="Putative metallocarboxypeptidase ecm14"/>
    <property type="match status" value="1"/>
</dbReference>
<dbReference type="EMBL" id="MU001637">
    <property type="protein sequence ID" value="KAF2481723.1"/>
    <property type="molecule type" value="Genomic_DNA"/>
</dbReference>
<comment type="similarity">
    <text evidence="4 15">Belongs to the peptidase M14 family.</text>
</comment>
<comment type="caution">
    <text evidence="15">Lacks conserved residue(s) required for the propagation of feature annotation.</text>
</comment>
<accession>A0A6A6PQK4</accession>
<dbReference type="SMART" id="SM00631">
    <property type="entry name" value="Zn_pept"/>
    <property type="match status" value="1"/>
</dbReference>
<dbReference type="InterPro" id="IPR057246">
    <property type="entry name" value="CARBOXYPEPT_ZN_1"/>
</dbReference>